<evidence type="ECO:0000256" key="4">
    <source>
        <dbReference type="ARBA" id="ARBA00022605"/>
    </source>
</evidence>
<proteinExistence type="predicted"/>
<dbReference type="PANTHER" id="PTHR22854:SF2">
    <property type="entry name" value="INDOLE-3-GLYCEROL-PHOSPHATE SYNTHASE"/>
    <property type="match status" value="1"/>
</dbReference>
<evidence type="ECO:0000256" key="1">
    <source>
        <dbReference type="ARBA" id="ARBA00001633"/>
    </source>
</evidence>
<gene>
    <name evidence="10" type="ORF">GBAR_LOCUS22858</name>
</gene>
<dbReference type="EC" id="4.1.1.48" evidence="3"/>
<keyword evidence="4" id="KW-0028">Amino-acid biosynthesis</keyword>
<evidence type="ECO:0000256" key="3">
    <source>
        <dbReference type="ARBA" id="ARBA00012362"/>
    </source>
</evidence>
<dbReference type="PROSITE" id="PS00614">
    <property type="entry name" value="IGPS"/>
    <property type="match status" value="1"/>
</dbReference>
<dbReference type="GO" id="GO:0004425">
    <property type="term" value="F:indole-3-glycerol-phosphate synthase activity"/>
    <property type="evidence" value="ECO:0007669"/>
    <property type="project" value="UniProtKB-EC"/>
</dbReference>
<organism evidence="10 11">
    <name type="scientific">Geodia barretti</name>
    <name type="common">Barrett's horny sponge</name>
    <dbReference type="NCBI Taxonomy" id="519541"/>
    <lineage>
        <taxon>Eukaryota</taxon>
        <taxon>Metazoa</taxon>
        <taxon>Porifera</taxon>
        <taxon>Demospongiae</taxon>
        <taxon>Heteroscleromorpha</taxon>
        <taxon>Tetractinellida</taxon>
        <taxon>Astrophorina</taxon>
        <taxon>Geodiidae</taxon>
        <taxon>Geodia</taxon>
    </lineage>
</organism>
<evidence type="ECO:0000256" key="8">
    <source>
        <dbReference type="ARBA" id="ARBA00023239"/>
    </source>
</evidence>
<dbReference type="InterPro" id="IPR001468">
    <property type="entry name" value="Indole-3-GlycerolPSynthase_CS"/>
</dbReference>
<dbReference type="InterPro" id="IPR013785">
    <property type="entry name" value="Aldolase_TIM"/>
</dbReference>
<dbReference type="GO" id="GO:0000162">
    <property type="term" value="P:L-tryptophan biosynthetic process"/>
    <property type="evidence" value="ECO:0007669"/>
    <property type="project" value="UniProtKB-KW"/>
</dbReference>
<dbReference type="PANTHER" id="PTHR22854">
    <property type="entry name" value="TRYPTOPHAN BIOSYNTHESIS PROTEIN"/>
    <property type="match status" value="1"/>
</dbReference>
<evidence type="ECO:0000259" key="9">
    <source>
        <dbReference type="Pfam" id="PF00218"/>
    </source>
</evidence>
<dbReference type="Proteomes" id="UP001174909">
    <property type="component" value="Unassembled WGS sequence"/>
</dbReference>
<comment type="catalytic activity">
    <reaction evidence="1">
        <text>1-(2-carboxyphenylamino)-1-deoxy-D-ribulose 5-phosphate + H(+) = (1S,2R)-1-C-(indol-3-yl)glycerol 3-phosphate + CO2 + H2O</text>
        <dbReference type="Rhea" id="RHEA:23476"/>
        <dbReference type="ChEBI" id="CHEBI:15377"/>
        <dbReference type="ChEBI" id="CHEBI:15378"/>
        <dbReference type="ChEBI" id="CHEBI:16526"/>
        <dbReference type="ChEBI" id="CHEBI:58613"/>
        <dbReference type="ChEBI" id="CHEBI:58866"/>
        <dbReference type="EC" id="4.1.1.48"/>
    </reaction>
</comment>
<accession>A0AA35X1Y5</accession>
<dbReference type="InterPro" id="IPR011060">
    <property type="entry name" value="RibuloseP-bd_barrel"/>
</dbReference>
<dbReference type="EMBL" id="CASHTH010003163">
    <property type="protein sequence ID" value="CAI8041124.1"/>
    <property type="molecule type" value="Genomic_DNA"/>
</dbReference>
<dbReference type="Pfam" id="PF00218">
    <property type="entry name" value="IGPS"/>
    <property type="match status" value="1"/>
</dbReference>
<dbReference type="SUPFAM" id="SSF51366">
    <property type="entry name" value="Ribulose-phoshate binding barrel"/>
    <property type="match status" value="1"/>
</dbReference>
<dbReference type="InterPro" id="IPR045186">
    <property type="entry name" value="Indole-3-glycerol_P_synth"/>
</dbReference>
<protein>
    <recommendedName>
        <fullName evidence="3">indole-3-glycerol-phosphate synthase</fullName>
        <ecNumber evidence="3">4.1.1.48</ecNumber>
    </recommendedName>
</protein>
<comment type="pathway">
    <text evidence="2">Amino-acid biosynthesis; L-tryptophan biosynthesis; L-tryptophan from chorismate: step 4/5.</text>
</comment>
<evidence type="ECO:0000256" key="6">
    <source>
        <dbReference type="ARBA" id="ARBA00022822"/>
    </source>
</evidence>
<feature type="domain" description="Indole-3-glycerol phosphate synthase" evidence="9">
    <location>
        <begin position="5"/>
        <end position="134"/>
    </location>
</feature>
<evidence type="ECO:0000313" key="10">
    <source>
        <dbReference type="EMBL" id="CAI8041124.1"/>
    </source>
</evidence>
<dbReference type="Gene3D" id="3.20.20.70">
    <property type="entry name" value="Aldolase class I"/>
    <property type="match status" value="1"/>
</dbReference>
<sequence>MPSILDDIVAAKRLELAEAMQAVSYADVEHAAAEQPRPLNLSGALTSGGIRLIAEVKKASPSRGLLSPNFDPVHLAHTYVSNGAAAISCLTDPRFQGELAHLSSIKQSGASGRAPVIRKDFIFDPYQVYEARAAVPTASS</sequence>
<keyword evidence="5" id="KW-0210">Decarboxylase</keyword>
<name>A0AA35X1Y5_GEOBA</name>
<reference evidence="10" key="1">
    <citation type="submission" date="2023-03" db="EMBL/GenBank/DDBJ databases">
        <authorList>
            <person name="Steffen K."/>
            <person name="Cardenas P."/>
        </authorList>
    </citation>
    <scope>NUCLEOTIDE SEQUENCE</scope>
</reference>
<keyword evidence="11" id="KW-1185">Reference proteome</keyword>
<dbReference type="InterPro" id="IPR013798">
    <property type="entry name" value="Indole-3-glycerol_P_synth_dom"/>
</dbReference>
<evidence type="ECO:0000256" key="2">
    <source>
        <dbReference type="ARBA" id="ARBA00004696"/>
    </source>
</evidence>
<comment type="caution">
    <text evidence="10">The sequence shown here is derived from an EMBL/GenBank/DDBJ whole genome shotgun (WGS) entry which is preliminary data.</text>
</comment>
<evidence type="ECO:0000256" key="7">
    <source>
        <dbReference type="ARBA" id="ARBA00023141"/>
    </source>
</evidence>
<keyword evidence="8" id="KW-0456">Lyase</keyword>
<keyword evidence="6" id="KW-0822">Tryptophan biosynthesis</keyword>
<keyword evidence="7" id="KW-0057">Aromatic amino acid biosynthesis</keyword>
<dbReference type="AlphaFoldDB" id="A0AA35X1Y5"/>
<dbReference type="GO" id="GO:0004640">
    <property type="term" value="F:phosphoribosylanthranilate isomerase activity"/>
    <property type="evidence" value="ECO:0007669"/>
    <property type="project" value="TreeGrafter"/>
</dbReference>
<evidence type="ECO:0000256" key="5">
    <source>
        <dbReference type="ARBA" id="ARBA00022793"/>
    </source>
</evidence>
<evidence type="ECO:0000313" key="11">
    <source>
        <dbReference type="Proteomes" id="UP001174909"/>
    </source>
</evidence>